<gene>
    <name evidence="1" type="ORF">L3Q82_020554</name>
</gene>
<organism evidence="1 2">
    <name type="scientific">Scortum barcoo</name>
    <name type="common">barcoo grunter</name>
    <dbReference type="NCBI Taxonomy" id="214431"/>
    <lineage>
        <taxon>Eukaryota</taxon>
        <taxon>Metazoa</taxon>
        <taxon>Chordata</taxon>
        <taxon>Craniata</taxon>
        <taxon>Vertebrata</taxon>
        <taxon>Euteleostomi</taxon>
        <taxon>Actinopterygii</taxon>
        <taxon>Neopterygii</taxon>
        <taxon>Teleostei</taxon>
        <taxon>Neoteleostei</taxon>
        <taxon>Acanthomorphata</taxon>
        <taxon>Eupercaria</taxon>
        <taxon>Centrarchiformes</taxon>
        <taxon>Terapontoidei</taxon>
        <taxon>Terapontidae</taxon>
        <taxon>Scortum</taxon>
    </lineage>
</organism>
<dbReference type="Proteomes" id="UP000831701">
    <property type="component" value="Chromosome 24"/>
</dbReference>
<accession>A0ACB8V878</accession>
<sequence>MAAEVVEKTSEDVPVPGKVSNRFDLEKETELRFEVEAGEAAEQVELELLTGMAEVFGSELNRNKKYTFGPGSKIAVFTWQGCSVNLYGKPEVAYVSKDTPMLLYLNTHAALEQMRKQAERDNERGPRVMVVGPTDVGKSTVCRLLLSYAVRVGRRPTLVELDVGQSGVSVPGTVSALCIERPADVEEGFSVQAPLVYHFGSTTPGTNIKLYNKLTSRLAEVFSQRCEVNRKASVGGCIINTCGWVKGSGYQALVHCASAFEVDVVLVLDHERLYNELKRDLPHFVRVVLLPKSGGVVERSKECRRDTRDEKIREYFYGFRGVSFYPFSFEVRFSDVRIYKIGAPSIPDSCLPLGMSQDDTQLKLVPVTPGRDLTYHVLSVSSAEDGEEGARKDIVESPVCGFIVVTYVDTQAQVDCRHPPLSLLVFLPFLSLSLMPGFSGGGGVGGGVGGPASAPPRPFRPSRYVPVSAATTFLVGSTTLFFCFTCPWLSEYFSSAIPIYIAVIFIFTLANFCMATFMDPGVFPRAEEDEDKEDDFRAPLYKTVEIKGIQVRMKWCSTCRFYRPPRCSHCSVCDNCVEDFDHHCPWVNNCIGRRNYRYFFLFLLSLTTHIMNVFGFGLVFVLHHRQQLDMSHAAVTYMGRWRSPQAVEVQPPFLRPPLTEAQLEAKVLDNGIQNDRHSTRSKSSLDQMESQSADAEPPPPPKPELRYPGLPRADTEESSLLTEAPPTPSMYKYRPAYNSPGRNHTALTHPNKMIRGESLDSPSPSILQSSRQPSYRSEPSSLDGATVVGGSVGARRGGGDRGEGPGGPGGTAGGMSVGMSGYSLTGRSYTSYPSSLVLSTGGSRSSSLRSAHTAHNPLATLQSEGTTDTSYKSLANQTPRNGSLSYDSLLTPSESPEFESAAHELSPQKPHALFPSAAITGQSEVVSPSTRLQGYTSPFLSAQIAQQREGQLLQGSATFSSPHRAYLRAVSPPPPSSSGPHETQHLLQHNQDSSSRASRNPSSSSSSPGARSLEPPVSPPPRGLSLGKSQSYIGEAGPQHKPRPAGGGTVLGGGGAGGGQQAPHRTTHLHIHFSSVFIPNLPPSPSSTLPWPSSPLLIGCPIRSTSRPVLANHTTSKPGGGVKKVTGVGGTTYEISV</sequence>
<name>A0ACB8V878_9TELE</name>
<reference evidence="1" key="1">
    <citation type="submission" date="2022-04" db="EMBL/GenBank/DDBJ databases">
        <title>Jade perch genome.</title>
        <authorList>
            <person name="Chao B."/>
        </authorList>
    </citation>
    <scope>NUCLEOTIDE SEQUENCE</scope>
    <source>
        <strain evidence="1">CB-2022</strain>
    </source>
</reference>
<proteinExistence type="predicted"/>
<comment type="caution">
    <text evidence="1">The sequence shown here is derived from an EMBL/GenBank/DDBJ whole genome shotgun (WGS) entry which is preliminary data.</text>
</comment>
<keyword evidence="2" id="KW-1185">Reference proteome</keyword>
<evidence type="ECO:0000313" key="1">
    <source>
        <dbReference type="EMBL" id="KAI3351719.1"/>
    </source>
</evidence>
<protein>
    <submittedName>
        <fullName evidence="1">Uncharacterized protein</fullName>
    </submittedName>
</protein>
<dbReference type="EMBL" id="CM041554">
    <property type="protein sequence ID" value="KAI3351719.1"/>
    <property type="molecule type" value="Genomic_DNA"/>
</dbReference>
<evidence type="ECO:0000313" key="2">
    <source>
        <dbReference type="Proteomes" id="UP000831701"/>
    </source>
</evidence>